<reference evidence="2 3" key="1">
    <citation type="submission" date="2019-01" db="EMBL/GenBank/DDBJ databases">
        <title>Ktedonosporobacter rubrisoli SCAWS-G2.</title>
        <authorList>
            <person name="Huang Y."/>
            <person name="Yan B."/>
        </authorList>
    </citation>
    <scope>NUCLEOTIDE SEQUENCE [LARGE SCALE GENOMIC DNA]</scope>
    <source>
        <strain evidence="2 3">SCAWS-G2</strain>
    </source>
</reference>
<dbReference type="KEGG" id="kbs:EPA93_25195"/>
<evidence type="ECO:0000256" key="1">
    <source>
        <dbReference type="SAM" id="Phobius"/>
    </source>
</evidence>
<feature type="transmembrane region" description="Helical" evidence="1">
    <location>
        <begin position="105"/>
        <end position="125"/>
    </location>
</feature>
<evidence type="ECO:0000313" key="2">
    <source>
        <dbReference type="EMBL" id="QBD79101.1"/>
    </source>
</evidence>
<dbReference type="EMBL" id="CP035758">
    <property type="protein sequence ID" value="QBD79101.1"/>
    <property type="molecule type" value="Genomic_DNA"/>
</dbReference>
<keyword evidence="3" id="KW-1185">Reference proteome</keyword>
<keyword evidence="1" id="KW-0472">Membrane</keyword>
<organism evidence="2 3">
    <name type="scientific">Ktedonosporobacter rubrisoli</name>
    <dbReference type="NCBI Taxonomy" id="2509675"/>
    <lineage>
        <taxon>Bacteria</taxon>
        <taxon>Bacillati</taxon>
        <taxon>Chloroflexota</taxon>
        <taxon>Ktedonobacteria</taxon>
        <taxon>Ktedonobacterales</taxon>
        <taxon>Ktedonosporobacteraceae</taxon>
        <taxon>Ktedonosporobacter</taxon>
    </lineage>
</organism>
<name>A0A4V0YZB1_KTERU</name>
<protein>
    <submittedName>
        <fullName evidence="2">Uncharacterized protein</fullName>
    </submittedName>
</protein>
<keyword evidence="1" id="KW-0812">Transmembrane</keyword>
<proteinExistence type="predicted"/>
<accession>A0A4V0YZB1</accession>
<dbReference type="Proteomes" id="UP000290365">
    <property type="component" value="Chromosome"/>
</dbReference>
<evidence type="ECO:0000313" key="3">
    <source>
        <dbReference type="Proteomes" id="UP000290365"/>
    </source>
</evidence>
<gene>
    <name evidence="2" type="ORF">EPA93_25195</name>
</gene>
<dbReference type="AlphaFoldDB" id="A0A4V0YZB1"/>
<dbReference type="OrthoDB" id="159864at2"/>
<feature type="transmembrane region" description="Helical" evidence="1">
    <location>
        <begin position="75"/>
        <end position="99"/>
    </location>
</feature>
<keyword evidence="1" id="KW-1133">Transmembrane helix</keyword>
<sequence length="192" mass="20526">MQQQQQADYDLLAVFPDEAKAEKATQSLHKAGFSEGEVYQLEQGMIGSGVFREHGPNASRSEFFLQTRRSGPNPLLVVLLAIIFGVVLGALGFGASFAVPGLPEPTTLIAGVVLGLIIGAIIGLLRRGRVRGDIGQAQRSNSQPPGKADLGARTVVALRFPDTEDLPRKSRARAILLNSGGKIDRSVKRLTQ</sequence>
<dbReference type="RefSeq" id="WP_129890154.1">
    <property type="nucleotide sequence ID" value="NZ_CP035758.1"/>
</dbReference>